<feature type="region of interest" description="Disordered" evidence="1">
    <location>
        <begin position="1"/>
        <end position="94"/>
    </location>
</feature>
<feature type="compositionally biased region" description="Basic residues" evidence="1">
    <location>
        <begin position="1"/>
        <end position="11"/>
    </location>
</feature>
<protein>
    <submittedName>
        <fullName evidence="2">Uncharacterized protein</fullName>
    </submittedName>
</protein>
<feature type="region of interest" description="Disordered" evidence="1">
    <location>
        <begin position="196"/>
        <end position="232"/>
    </location>
</feature>
<dbReference type="EMBL" id="JAKMXF010000111">
    <property type="protein sequence ID" value="KAI6657729.1"/>
    <property type="molecule type" value="Genomic_DNA"/>
</dbReference>
<proteinExistence type="predicted"/>
<dbReference type="AlphaFoldDB" id="A0AAV7KAU7"/>
<accession>A0AAV7KAU7</accession>
<feature type="compositionally biased region" description="Basic residues" evidence="1">
    <location>
        <begin position="25"/>
        <end position="44"/>
    </location>
</feature>
<organism evidence="2 3">
    <name type="scientific">Oopsacas minuta</name>
    <dbReference type="NCBI Taxonomy" id="111878"/>
    <lineage>
        <taxon>Eukaryota</taxon>
        <taxon>Metazoa</taxon>
        <taxon>Porifera</taxon>
        <taxon>Hexactinellida</taxon>
        <taxon>Hexasterophora</taxon>
        <taxon>Lyssacinosida</taxon>
        <taxon>Leucopsacidae</taxon>
        <taxon>Oopsacas</taxon>
    </lineage>
</organism>
<evidence type="ECO:0000256" key="1">
    <source>
        <dbReference type="SAM" id="MobiDB-lite"/>
    </source>
</evidence>
<comment type="caution">
    <text evidence="2">The sequence shown here is derived from an EMBL/GenBank/DDBJ whole genome shotgun (WGS) entry which is preliminary data.</text>
</comment>
<dbReference type="Proteomes" id="UP001165289">
    <property type="component" value="Unassembled WGS sequence"/>
</dbReference>
<feature type="compositionally biased region" description="Polar residues" evidence="1">
    <location>
        <begin position="207"/>
        <end position="216"/>
    </location>
</feature>
<feature type="compositionally biased region" description="Basic residues" evidence="1">
    <location>
        <begin position="196"/>
        <end position="205"/>
    </location>
</feature>
<evidence type="ECO:0000313" key="2">
    <source>
        <dbReference type="EMBL" id="KAI6657729.1"/>
    </source>
</evidence>
<feature type="compositionally biased region" description="Basic and acidic residues" evidence="1">
    <location>
        <begin position="61"/>
        <end position="74"/>
    </location>
</feature>
<keyword evidence="3" id="KW-1185">Reference proteome</keyword>
<evidence type="ECO:0000313" key="3">
    <source>
        <dbReference type="Proteomes" id="UP001165289"/>
    </source>
</evidence>
<gene>
    <name evidence="2" type="ORF">LOD99_473</name>
</gene>
<name>A0AAV7KAU7_9METZ</name>
<sequence>MPRRVSKRVTKRSSDSQTSEESTPKKTKVTPSPRRRKAVSKKITRLSPRINKLSTSPSKTLLEKRRAAREEHLETPSPLSKRTPPNDDLDISLDYITPKKRNKYEKLNDVFNFRYEDKVVVPSSPILPSLPVFKKFSPSPSLPLPLGQPTDAMRAVATNAELRRGRGRNKKKHIVQVPDDDDDDDELEIISIVKTPKAKTAKRKTTSNDPLSNPTSEMIKVMHSQGIGRRKK</sequence>
<reference evidence="2 3" key="1">
    <citation type="journal article" date="2023" name="BMC Biol.">
        <title>The compact genome of the sponge Oopsacas minuta (Hexactinellida) is lacking key metazoan core genes.</title>
        <authorList>
            <person name="Santini S."/>
            <person name="Schenkelaars Q."/>
            <person name="Jourda C."/>
            <person name="Duchesne M."/>
            <person name="Belahbib H."/>
            <person name="Rocher C."/>
            <person name="Selva M."/>
            <person name="Riesgo A."/>
            <person name="Vervoort M."/>
            <person name="Leys S.P."/>
            <person name="Kodjabachian L."/>
            <person name="Le Bivic A."/>
            <person name="Borchiellini C."/>
            <person name="Claverie J.M."/>
            <person name="Renard E."/>
        </authorList>
    </citation>
    <scope>NUCLEOTIDE SEQUENCE [LARGE SCALE GENOMIC DNA]</scope>
    <source>
        <strain evidence="2">SPO-2</strain>
    </source>
</reference>